<protein>
    <submittedName>
        <fullName evidence="1">Uncharacterized protein</fullName>
    </submittedName>
</protein>
<reference evidence="1" key="1">
    <citation type="journal article" date="2015" name="Nature">
        <title>Complex archaea that bridge the gap between prokaryotes and eukaryotes.</title>
        <authorList>
            <person name="Spang A."/>
            <person name="Saw J.H."/>
            <person name="Jorgensen S.L."/>
            <person name="Zaremba-Niedzwiedzka K."/>
            <person name="Martijn J."/>
            <person name="Lind A.E."/>
            <person name="van Eijk R."/>
            <person name="Schleper C."/>
            <person name="Guy L."/>
            <person name="Ettema T.J."/>
        </authorList>
    </citation>
    <scope>NUCLEOTIDE SEQUENCE</scope>
</reference>
<proteinExistence type="predicted"/>
<sequence>MEGMARFEWQQLRGICLYVQALRNGRHSMTDQVLGSTYYLPKEPKIIVLCGSTRFMDVFHEAGWLETLNGNIVLSVGVSKHLPPDHGGESLGQATMEMLDELHWRKIDLADEVLVLNVDGYVGYSTGREIEYAELISKPIRYLEPLSVEDVT</sequence>
<name>A0A0F9CPR2_9ZZZZ</name>
<comment type="caution">
    <text evidence="1">The sequence shown here is derived from an EMBL/GenBank/DDBJ whole genome shotgun (WGS) entry which is preliminary data.</text>
</comment>
<organism evidence="1">
    <name type="scientific">marine sediment metagenome</name>
    <dbReference type="NCBI Taxonomy" id="412755"/>
    <lineage>
        <taxon>unclassified sequences</taxon>
        <taxon>metagenomes</taxon>
        <taxon>ecological metagenomes</taxon>
    </lineage>
</organism>
<dbReference type="EMBL" id="LAZR01032337">
    <property type="protein sequence ID" value="KKL51179.1"/>
    <property type="molecule type" value="Genomic_DNA"/>
</dbReference>
<evidence type="ECO:0000313" key="1">
    <source>
        <dbReference type="EMBL" id="KKL51179.1"/>
    </source>
</evidence>
<gene>
    <name evidence="1" type="ORF">LCGC14_2298040</name>
</gene>
<accession>A0A0F9CPR2</accession>
<dbReference type="AlphaFoldDB" id="A0A0F9CPR2"/>